<proteinExistence type="predicted"/>
<feature type="domain" description="Thioesterase" evidence="1">
    <location>
        <begin position="23"/>
        <end position="125"/>
    </location>
</feature>
<dbReference type="Pfam" id="PF00975">
    <property type="entry name" value="Thioesterase"/>
    <property type="match status" value="1"/>
</dbReference>
<dbReference type="SUPFAM" id="SSF53474">
    <property type="entry name" value="alpha/beta-Hydrolases"/>
    <property type="match status" value="1"/>
</dbReference>
<keyword evidence="3" id="KW-1185">Reference proteome</keyword>
<sequence>MHGKNPLQVQFVPHNQRPCQTPLVLIHDGGGTTFGYFILGDLQRDVWAVHNPHFLTGEPWDGGIDGMAQHYVGLLQKAGITGNILLGGWSLGGYLALTMAHLLASKPSSAIRVAGLLLVDSPYHVPTRRLETSHCDPAIKGLPDLVRKSFSNCTEMLRKWELPRWDGPACGGRDVTFKVSEKRFALRTGQILHEPLEEAGQIIDNSPPLVATLSPRSVTPPGTLREPLAVRGAVGQAMPHRPVPG</sequence>
<evidence type="ECO:0000259" key="1">
    <source>
        <dbReference type="Pfam" id="PF00975"/>
    </source>
</evidence>
<dbReference type="Gene3D" id="3.40.50.1820">
    <property type="entry name" value="alpha/beta hydrolase"/>
    <property type="match status" value="1"/>
</dbReference>
<accession>A0A4Q4TI35</accession>
<comment type="caution">
    <text evidence="2">The sequence shown here is derived from an EMBL/GenBank/DDBJ whole genome shotgun (WGS) entry which is preliminary data.</text>
</comment>
<organism evidence="2 3">
    <name type="scientific">Monosporascus ibericus</name>
    <dbReference type="NCBI Taxonomy" id="155417"/>
    <lineage>
        <taxon>Eukaryota</taxon>
        <taxon>Fungi</taxon>
        <taxon>Dikarya</taxon>
        <taxon>Ascomycota</taxon>
        <taxon>Pezizomycotina</taxon>
        <taxon>Sordariomycetes</taxon>
        <taxon>Xylariomycetidae</taxon>
        <taxon>Xylariales</taxon>
        <taxon>Xylariales incertae sedis</taxon>
        <taxon>Monosporascus</taxon>
    </lineage>
</organism>
<dbReference type="Proteomes" id="UP000293360">
    <property type="component" value="Unassembled WGS sequence"/>
</dbReference>
<reference evidence="2 3" key="1">
    <citation type="submission" date="2018-06" db="EMBL/GenBank/DDBJ databases">
        <title>Complete Genomes of Monosporascus.</title>
        <authorList>
            <person name="Robinson A.J."/>
            <person name="Natvig D.O."/>
        </authorList>
    </citation>
    <scope>NUCLEOTIDE SEQUENCE [LARGE SCALE GENOMIC DNA]</scope>
    <source>
        <strain evidence="2 3">CBS 110550</strain>
    </source>
</reference>
<dbReference type="InterPro" id="IPR029058">
    <property type="entry name" value="AB_hydrolase_fold"/>
</dbReference>
<dbReference type="InterPro" id="IPR001031">
    <property type="entry name" value="Thioesterase"/>
</dbReference>
<dbReference type="AlphaFoldDB" id="A0A4Q4TI35"/>
<gene>
    <name evidence="2" type="ORF">DL764_003959</name>
</gene>
<name>A0A4Q4TI35_9PEZI</name>
<dbReference type="EMBL" id="QJNU01000176">
    <property type="protein sequence ID" value="RYP05217.1"/>
    <property type="molecule type" value="Genomic_DNA"/>
</dbReference>
<evidence type="ECO:0000313" key="2">
    <source>
        <dbReference type="EMBL" id="RYP05217.1"/>
    </source>
</evidence>
<dbReference type="OrthoDB" id="10253869at2759"/>
<evidence type="ECO:0000313" key="3">
    <source>
        <dbReference type="Proteomes" id="UP000293360"/>
    </source>
</evidence>
<protein>
    <recommendedName>
        <fullName evidence="1">Thioesterase domain-containing protein</fullName>
    </recommendedName>
</protein>
<dbReference type="STRING" id="155417.A0A4Q4TI35"/>